<evidence type="ECO:0000256" key="1">
    <source>
        <dbReference type="ARBA" id="ARBA00001968"/>
    </source>
</evidence>
<dbReference type="PANTHER" id="PTHR47810">
    <property type="entry name" value="DNA LIGASE"/>
    <property type="match status" value="1"/>
</dbReference>
<comment type="caution">
    <text evidence="7">The sequence shown here is derived from an EMBL/GenBank/DDBJ whole genome shotgun (WGS) entry which is preliminary data.</text>
</comment>
<keyword evidence="3" id="KW-0235">DNA replication</keyword>
<accession>A0A9P6XKD7</accession>
<dbReference type="Proteomes" id="UP000716291">
    <property type="component" value="Unassembled WGS sequence"/>
</dbReference>
<dbReference type="InterPro" id="IPR012340">
    <property type="entry name" value="NA-bd_OB-fold"/>
</dbReference>
<dbReference type="Pfam" id="PF01068">
    <property type="entry name" value="DNA_ligase_A_M"/>
    <property type="match status" value="1"/>
</dbReference>
<dbReference type="GO" id="GO:0003910">
    <property type="term" value="F:DNA ligase (ATP) activity"/>
    <property type="evidence" value="ECO:0007669"/>
    <property type="project" value="InterPro"/>
</dbReference>
<comment type="cofactor">
    <cofactor evidence="1">
        <name>a divalent metal cation</name>
        <dbReference type="ChEBI" id="CHEBI:60240"/>
    </cofactor>
</comment>
<dbReference type="GO" id="GO:0006281">
    <property type="term" value="P:DNA repair"/>
    <property type="evidence" value="ECO:0007669"/>
    <property type="project" value="UniProtKB-KW"/>
</dbReference>
<dbReference type="PANTHER" id="PTHR47810:SF1">
    <property type="entry name" value="DNA LIGASE B"/>
    <property type="match status" value="1"/>
</dbReference>
<name>A0A9P6XKD7_RHIOR</name>
<keyword evidence="5" id="KW-0234">DNA repair</keyword>
<evidence type="ECO:0000256" key="3">
    <source>
        <dbReference type="ARBA" id="ARBA00022705"/>
    </source>
</evidence>
<dbReference type="GO" id="GO:0006310">
    <property type="term" value="P:DNA recombination"/>
    <property type="evidence" value="ECO:0007669"/>
    <property type="project" value="InterPro"/>
</dbReference>
<dbReference type="Gene3D" id="2.40.50.140">
    <property type="entry name" value="Nucleic acid-binding proteins"/>
    <property type="match status" value="1"/>
</dbReference>
<evidence type="ECO:0000256" key="4">
    <source>
        <dbReference type="ARBA" id="ARBA00022763"/>
    </source>
</evidence>
<dbReference type="GO" id="GO:0006260">
    <property type="term" value="P:DNA replication"/>
    <property type="evidence" value="ECO:0007669"/>
    <property type="project" value="UniProtKB-KW"/>
</dbReference>
<dbReference type="Gene3D" id="3.30.470.30">
    <property type="entry name" value="DNA ligase/mRNA capping enzyme"/>
    <property type="match status" value="1"/>
</dbReference>
<keyword evidence="4" id="KW-0227">DNA damage</keyword>
<protein>
    <recommendedName>
        <fullName evidence="6">ATP-dependent DNA ligase family profile domain-containing protein</fullName>
    </recommendedName>
</protein>
<dbReference type="SUPFAM" id="SSF50249">
    <property type="entry name" value="Nucleic acid-binding proteins"/>
    <property type="match status" value="1"/>
</dbReference>
<evidence type="ECO:0000313" key="7">
    <source>
        <dbReference type="EMBL" id="KAG1315880.1"/>
    </source>
</evidence>
<proteinExistence type="predicted"/>
<dbReference type="OrthoDB" id="411785at2759"/>
<sequence length="1033" mass="118222">MFKRLFSTLVRSPAVEQLENLHKLVQSVNNTPSTHQKRRLLAENPACHSILKRIYSPHVRHYISSKRALAYIHQHPTIGSTSYYTQLDQLLDALSSRTITGHEALKAVSAFYAAYCQTQPHQDIFWRVIDRNLKMGVSEQTVRHLLLHDNSSSKDFSPCQIKVALAHSLGKRKLKLDEADWYASQKLDGVRCISMIRFDPNQNTHNIQFLSRTGRPFYSLQKVELDLEKRLKEMEIKQDFVLDGEVCAYNAAGENEVFGVAVSQIRKMNETMKEPLYHIFDYIPMSVFLDGFGDVTFSQRQRYLETFVDNKDQSLKHINIVSQHKLKNSKELERMKEKAVENNWEGLILRRDAPYEGKRTNNLLKVKEWEDAEYIVNGVETNYMRMPDTGENKLVLKNVNIEHKGNIVSVGSGFSMNERIAFAENPSLIIGKAITVRYFSESVNKNGTISLRFPSIKAIYENIKSRWFFNKLSKRDQSVPVPADHKLKTWDVDVVIQYIKTNLGNNQAITLTSLQQKTIVLLCIATMARPRSEIGNIQYRDAQLEYDSQGTLLGARIYFRLPKETQLKLCTIGIVQDPSICPVFTPHRFLERTLTLTVELPVEHKLFLAYIEDTHKTCSAKEATGSQITNSIFSAENLTTLEAGEEATDIILDDIIHTGMDRSAASAIKTAAFRLAKNSPSYNELTDPEKDTLSTKPSSQRSLFSTDAWKELKNRVYVSREMNDIPPEIKIKLKEVEQLAILDIKKAYKFCLSYQVEYALLQEETYFEGGSVSELSTAAKKRFYQDCNQTLGDGVDLCVMPCIENKKYDILNGESTNSVQGPTKFFSDRRKVLLEAKTIMDKMMEQTYILKNKAKRVLIPTFQVNGLDGEEQAIKNSYIVTAAVDRETRTKKSRSSKYRRSSSVELGEESEANVYARLVRNSRVLDVHYPFRHLVALLIHNDDEAKVRSQLEKFEIPLRDYDPLDPNNLRNPDYDNFDQDEKECAAWGVFAQRVIRAIRRLKGPVQCAVVPFFVNKGILAIVVLNELFPVKQT</sequence>
<evidence type="ECO:0000313" key="8">
    <source>
        <dbReference type="Proteomes" id="UP000716291"/>
    </source>
</evidence>
<dbReference type="EMBL" id="JAANQT010000018">
    <property type="protein sequence ID" value="KAG1315880.1"/>
    <property type="molecule type" value="Genomic_DNA"/>
</dbReference>
<dbReference type="AlphaFoldDB" id="A0A9P6XKD7"/>
<gene>
    <name evidence="7" type="ORF">G6F64_000318</name>
</gene>
<dbReference type="GO" id="GO:0005524">
    <property type="term" value="F:ATP binding"/>
    <property type="evidence" value="ECO:0007669"/>
    <property type="project" value="InterPro"/>
</dbReference>
<evidence type="ECO:0000256" key="5">
    <source>
        <dbReference type="ARBA" id="ARBA00023204"/>
    </source>
</evidence>
<dbReference type="InterPro" id="IPR050326">
    <property type="entry name" value="NAD_dep_DNA_ligaseB"/>
</dbReference>
<reference evidence="7" key="1">
    <citation type="journal article" date="2020" name="Microb. Genom.">
        <title>Genetic diversity of clinical and environmental Mucorales isolates obtained from an investigation of mucormycosis cases among solid organ transplant recipients.</title>
        <authorList>
            <person name="Nguyen M.H."/>
            <person name="Kaul D."/>
            <person name="Muto C."/>
            <person name="Cheng S.J."/>
            <person name="Richter R.A."/>
            <person name="Bruno V.M."/>
            <person name="Liu G."/>
            <person name="Beyhan S."/>
            <person name="Sundermann A.J."/>
            <person name="Mounaud S."/>
            <person name="Pasculle A.W."/>
            <person name="Nierman W.C."/>
            <person name="Driscoll E."/>
            <person name="Cumbie R."/>
            <person name="Clancy C.J."/>
            <person name="Dupont C.L."/>
        </authorList>
    </citation>
    <scope>NUCLEOTIDE SEQUENCE</scope>
    <source>
        <strain evidence="7">GL11</strain>
    </source>
</reference>
<feature type="domain" description="ATP-dependent DNA ligase family profile" evidence="6">
    <location>
        <begin position="175"/>
        <end position="367"/>
    </location>
</feature>
<evidence type="ECO:0000256" key="2">
    <source>
        <dbReference type="ARBA" id="ARBA00022598"/>
    </source>
</evidence>
<keyword evidence="2" id="KW-0436">Ligase</keyword>
<dbReference type="SUPFAM" id="SSF56091">
    <property type="entry name" value="DNA ligase/mRNA capping enzyme, catalytic domain"/>
    <property type="match status" value="1"/>
</dbReference>
<keyword evidence="8" id="KW-1185">Reference proteome</keyword>
<organism evidence="7 8">
    <name type="scientific">Rhizopus oryzae</name>
    <name type="common">Mucormycosis agent</name>
    <name type="synonym">Rhizopus arrhizus var. delemar</name>
    <dbReference type="NCBI Taxonomy" id="64495"/>
    <lineage>
        <taxon>Eukaryota</taxon>
        <taxon>Fungi</taxon>
        <taxon>Fungi incertae sedis</taxon>
        <taxon>Mucoromycota</taxon>
        <taxon>Mucoromycotina</taxon>
        <taxon>Mucoromycetes</taxon>
        <taxon>Mucorales</taxon>
        <taxon>Mucorineae</taxon>
        <taxon>Rhizopodaceae</taxon>
        <taxon>Rhizopus</taxon>
    </lineage>
</organism>
<dbReference type="InterPro" id="IPR012310">
    <property type="entry name" value="DNA_ligase_ATP-dep_cent"/>
</dbReference>
<evidence type="ECO:0000259" key="6">
    <source>
        <dbReference type="Pfam" id="PF01068"/>
    </source>
</evidence>